<comment type="catalytic activity">
    <reaction evidence="26">
        <text>3-oxopropanoate + L-alanine = beta-alanine + pyruvate</text>
        <dbReference type="Rhea" id="RHEA:14077"/>
        <dbReference type="ChEBI" id="CHEBI:15361"/>
        <dbReference type="ChEBI" id="CHEBI:33190"/>
        <dbReference type="ChEBI" id="CHEBI:57966"/>
        <dbReference type="ChEBI" id="CHEBI:57972"/>
        <dbReference type="EC" id="2.6.1.18"/>
    </reaction>
    <physiologicalReaction direction="right-to-left" evidence="26">
        <dbReference type="Rhea" id="RHEA:14079"/>
    </physiologicalReaction>
</comment>
<comment type="subcellular location">
    <subcellularLocation>
        <location evidence="2">Mitochondrion</location>
    </subcellularLocation>
</comment>
<evidence type="ECO:0000256" key="6">
    <source>
        <dbReference type="ARBA" id="ARBA00022576"/>
    </source>
</evidence>
<evidence type="ECO:0000256" key="25">
    <source>
        <dbReference type="ARBA" id="ARBA00043798"/>
    </source>
</evidence>
<comment type="catalytic activity">
    <reaction evidence="18">
        <text>N(omega),N(omega)-dimethyl-L-arginine + pyruvate = 5-(3,3-dimethylguanidino)-2-oxopentanoate + L-alanine</text>
        <dbReference type="Rhea" id="RHEA:77303"/>
        <dbReference type="ChEBI" id="CHEBI:15361"/>
        <dbReference type="ChEBI" id="CHEBI:57972"/>
        <dbReference type="ChEBI" id="CHEBI:58326"/>
        <dbReference type="ChEBI" id="CHEBI:197301"/>
    </reaction>
</comment>
<evidence type="ECO:0000256" key="10">
    <source>
        <dbReference type="ARBA" id="ARBA00023128"/>
    </source>
</evidence>
<comment type="catalytic activity">
    <reaction evidence="33">
        <text>2-oxohexanoate + N(omega),N(omega)-dimethyl-L-arginine = L-2-aminohexanoate + 5-(3,3-dimethylguanidino)-2-oxopentanoate</text>
        <dbReference type="Rhea" id="RHEA:77363"/>
        <dbReference type="ChEBI" id="CHEBI:35177"/>
        <dbReference type="ChEBI" id="CHEBI:58326"/>
        <dbReference type="ChEBI" id="CHEBI:58455"/>
        <dbReference type="ChEBI" id="CHEBI:197301"/>
    </reaction>
</comment>
<comment type="catalytic activity">
    <reaction evidence="11">
        <text>glyoxylate + L-alanine = glycine + pyruvate</text>
        <dbReference type="Rhea" id="RHEA:24248"/>
        <dbReference type="ChEBI" id="CHEBI:15361"/>
        <dbReference type="ChEBI" id="CHEBI:36655"/>
        <dbReference type="ChEBI" id="CHEBI:57305"/>
        <dbReference type="ChEBI" id="CHEBI:57972"/>
        <dbReference type="EC" id="2.6.1.44"/>
    </reaction>
    <physiologicalReaction direction="left-to-right" evidence="11">
        <dbReference type="Rhea" id="RHEA:24249"/>
    </physiologicalReaction>
</comment>
<evidence type="ECO:0000256" key="29">
    <source>
        <dbReference type="ARBA" id="ARBA00044257"/>
    </source>
</evidence>
<evidence type="ECO:0000256" key="21">
    <source>
        <dbReference type="ARBA" id="ARBA00043749"/>
    </source>
</evidence>
<dbReference type="Gene3D" id="3.90.1150.10">
    <property type="entry name" value="Aspartate Aminotransferase, domain 1"/>
    <property type="match status" value="1"/>
</dbReference>
<dbReference type="GO" id="GO:0008453">
    <property type="term" value="F:alanine-glyoxylate transaminase activity"/>
    <property type="evidence" value="ECO:0007669"/>
    <property type="project" value="UniProtKB-EC"/>
</dbReference>
<comment type="catalytic activity">
    <reaction evidence="36">
        <text>oxaloacetate + L-alanine = L-aspartate + pyruvate</text>
        <dbReference type="Rhea" id="RHEA:77347"/>
        <dbReference type="ChEBI" id="CHEBI:15361"/>
        <dbReference type="ChEBI" id="CHEBI:16452"/>
        <dbReference type="ChEBI" id="CHEBI:29991"/>
        <dbReference type="ChEBI" id="CHEBI:57972"/>
    </reaction>
</comment>
<reference evidence="40" key="1">
    <citation type="submission" date="2021-02" db="EMBL/GenBank/DDBJ databases">
        <authorList>
            <person name="Bekaert M."/>
        </authorList>
    </citation>
    <scope>NUCLEOTIDE SEQUENCE</scope>
    <source>
        <strain evidence="40">IoA-00</strain>
    </source>
</reference>
<dbReference type="InterPro" id="IPR015421">
    <property type="entry name" value="PyrdxlP-dep_Trfase_major"/>
</dbReference>
<evidence type="ECO:0000256" key="12">
    <source>
        <dbReference type="ARBA" id="ARBA00039130"/>
    </source>
</evidence>
<evidence type="ECO:0000256" key="14">
    <source>
        <dbReference type="ARBA" id="ARBA00041662"/>
    </source>
</evidence>
<evidence type="ECO:0000256" key="19">
    <source>
        <dbReference type="ARBA" id="ARBA00043679"/>
    </source>
</evidence>
<evidence type="ECO:0000256" key="33">
    <source>
        <dbReference type="ARBA" id="ARBA00048500"/>
    </source>
</evidence>
<evidence type="ECO:0000256" key="5">
    <source>
        <dbReference type="ARBA" id="ARBA00013049"/>
    </source>
</evidence>
<comment type="catalytic activity">
    <reaction evidence="31">
        <text>N(omega),N(omega)-dimethyl-L-arginine + glyoxylate = 5-(3,3-dimethylguanidino)-2-oxopentanoate + glycine</text>
        <dbReference type="Rhea" id="RHEA:77311"/>
        <dbReference type="ChEBI" id="CHEBI:36655"/>
        <dbReference type="ChEBI" id="CHEBI:57305"/>
        <dbReference type="ChEBI" id="CHEBI:58326"/>
        <dbReference type="ChEBI" id="CHEBI:197301"/>
    </reaction>
</comment>
<evidence type="ECO:0000256" key="7">
    <source>
        <dbReference type="ARBA" id="ARBA00022679"/>
    </source>
</evidence>
<dbReference type="PIRSF" id="PIRSF000521">
    <property type="entry name" value="Transaminase_4ab_Lys_Orn"/>
    <property type="match status" value="1"/>
</dbReference>
<dbReference type="SUPFAM" id="SSF53383">
    <property type="entry name" value="PLP-dependent transferases"/>
    <property type="match status" value="1"/>
</dbReference>
<keyword evidence="9" id="KW-0809">Transit peptide</keyword>
<evidence type="ECO:0000256" key="2">
    <source>
        <dbReference type="ARBA" id="ARBA00004173"/>
    </source>
</evidence>
<evidence type="ECO:0000256" key="37">
    <source>
        <dbReference type="ARBA" id="ARBA00049480"/>
    </source>
</evidence>
<comment type="catalytic activity">
    <reaction evidence="25">
        <text>N(omega),N('omega)-dimethyl-L-arginine + pyruvate = 5-(3,3'-dimethylguanidino)-2-oxopentanoate + L-alanine</text>
        <dbReference type="Rhea" id="RHEA:77307"/>
        <dbReference type="ChEBI" id="CHEBI:15361"/>
        <dbReference type="ChEBI" id="CHEBI:57972"/>
        <dbReference type="ChEBI" id="CHEBI:197308"/>
        <dbReference type="ChEBI" id="CHEBI:197310"/>
    </reaction>
</comment>
<dbReference type="GO" id="GO:0005739">
    <property type="term" value="C:mitochondrion"/>
    <property type="evidence" value="ECO:0007669"/>
    <property type="project" value="UniProtKB-SubCell"/>
</dbReference>
<gene>
    <name evidence="40" type="ORF">LSAA_12418</name>
</gene>
<comment type="catalytic activity">
    <reaction evidence="21">
        <text>N(omega),N(omega)-dimethyl-L-arginine + oxaloacetate = 5-(3,3-dimethylguanidino)-2-oxopentanoate + L-aspartate</text>
        <dbReference type="Rhea" id="RHEA:77343"/>
        <dbReference type="ChEBI" id="CHEBI:16452"/>
        <dbReference type="ChEBI" id="CHEBI:29991"/>
        <dbReference type="ChEBI" id="CHEBI:58326"/>
        <dbReference type="ChEBI" id="CHEBI:197301"/>
    </reaction>
</comment>
<evidence type="ECO:0000256" key="34">
    <source>
        <dbReference type="ARBA" id="ARBA00048560"/>
    </source>
</evidence>
<comment type="catalytic activity">
    <reaction evidence="34">
        <text>N(omega),N(omega)-dimethyl-L-arginine + 2-oxobutanoate = 5-(3,3-dimethylguanidino)-2-oxopentanoate + (2S)-2-aminobutanoate</text>
        <dbReference type="Rhea" id="RHEA:77351"/>
        <dbReference type="ChEBI" id="CHEBI:16763"/>
        <dbReference type="ChEBI" id="CHEBI:58326"/>
        <dbReference type="ChEBI" id="CHEBI:74359"/>
        <dbReference type="ChEBI" id="CHEBI:197301"/>
    </reaction>
</comment>
<keyword evidence="6 40" id="KW-0032">Aminotransferase</keyword>
<evidence type="ECO:0000256" key="20">
    <source>
        <dbReference type="ARBA" id="ARBA00043726"/>
    </source>
</evidence>
<proteinExistence type="inferred from homology"/>
<keyword evidence="41" id="KW-1185">Reference proteome</keyword>
<comment type="catalytic activity">
    <reaction evidence="32">
        <text>L-ornithine + glyoxylate = 5-amino-2-oxopentanoate + glycine</text>
        <dbReference type="Rhea" id="RHEA:77331"/>
        <dbReference type="ChEBI" id="CHEBI:36655"/>
        <dbReference type="ChEBI" id="CHEBI:46911"/>
        <dbReference type="ChEBI" id="CHEBI:57305"/>
        <dbReference type="ChEBI" id="CHEBI:58802"/>
    </reaction>
</comment>
<dbReference type="EC" id="2.6.1.40" evidence="12"/>
<dbReference type="PROSITE" id="PS00600">
    <property type="entry name" value="AA_TRANSFER_CLASS_3"/>
    <property type="match status" value="1"/>
</dbReference>
<dbReference type="GO" id="GO:0030170">
    <property type="term" value="F:pyridoxal phosphate binding"/>
    <property type="evidence" value="ECO:0007669"/>
    <property type="project" value="InterPro"/>
</dbReference>
<evidence type="ECO:0000256" key="23">
    <source>
        <dbReference type="ARBA" id="ARBA00043758"/>
    </source>
</evidence>
<evidence type="ECO:0000256" key="1">
    <source>
        <dbReference type="ARBA" id="ARBA00001933"/>
    </source>
</evidence>
<evidence type="ECO:0000256" key="24">
    <source>
        <dbReference type="ARBA" id="ARBA00043777"/>
    </source>
</evidence>
<evidence type="ECO:0000256" key="28">
    <source>
        <dbReference type="ARBA" id="ARBA00044055"/>
    </source>
</evidence>
<comment type="catalytic activity">
    <reaction evidence="20">
        <text>(R)-3-amino-2-methylpropanoate + pyruvate = 2-methyl-3-oxopropanoate + L-alanine</text>
        <dbReference type="Rhea" id="RHEA:18393"/>
        <dbReference type="ChEBI" id="CHEBI:15361"/>
        <dbReference type="ChEBI" id="CHEBI:57700"/>
        <dbReference type="ChEBI" id="CHEBI:57731"/>
        <dbReference type="ChEBI" id="CHEBI:57972"/>
        <dbReference type="EC" id="2.6.1.40"/>
    </reaction>
    <physiologicalReaction direction="left-to-right" evidence="20">
        <dbReference type="Rhea" id="RHEA:18394"/>
    </physiologicalReaction>
</comment>
<evidence type="ECO:0000256" key="36">
    <source>
        <dbReference type="ARBA" id="ARBA00048916"/>
    </source>
</evidence>
<dbReference type="AlphaFoldDB" id="A0A7R8D2J9"/>
<evidence type="ECO:0000256" key="35">
    <source>
        <dbReference type="ARBA" id="ARBA00048760"/>
    </source>
</evidence>
<dbReference type="InterPro" id="IPR015422">
    <property type="entry name" value="PyrdxlP-dep_Trfase_small"/>
</dbReference>
<evidence type="ECO:0000256" key="22">
    <source>
        <dbReference type="ARBA" id="ARBA00043751"/>
    </source>
</evidence>
<evidence type="ECO:0000256" key="26">
    <source>
        <dbReference type="ARBA" id="ARBA00043825"/>
    </source>
</evidence>
<dbReference type="GO" id="GO:0019481">
    <property type="term" value="P:L-alanine catabolic process, by transamination"/>
    <property type="evidence" value="ECO:0007669"/>
    <property type="project" value="TreeGrafter"/>
</dbReference>
<comment type="function">
    <text evidence="38">Multifunctional aminotransferase with a broad substrate specificity. Catalyzes the conversion of glyoxylate to glycine using alanine as the amino donor. Catalyzes metabolism of not L- but the D-isomer of D-beta-aminoisobutyric acid to generate 2-methyl-3-oxopropanoate and alanine. Catalyzes the transfer of the amino group from beta-alanine to pyruvate to yield L-alanine and 3-oxopropanoate. Can metabolize NG-monomethyl-L-arginine (NMMA), asymmetric NG,NG-dimethyl-L-arginine (ADMA) and symmetric NG,N'G-dimethyl-L-arginine (SDMA). ADMA is a potent inhibitor of nitric-oxide (NO) synthase, and this activity provides mechanism through which the kidney regulates blood pressure.</text>
</comment>
<comment type="catalytic activity">
    <reaction evidence="37">
        <text>N(omega),N('omega)-dimethyl-L-arginine + glyoxylate = 5-(3,3'-dimethylguanidino)-2-oxopentanoate + glycine</text>
        <dbReference type="Rhea" id="RHEA:77315"/>
        <dbReference type="ChEBI" id="CHEBI:36655"/>
        <dbReference type="ChEBI" id="CHEBI:57305"/>
        <dbReference type="ChEBI" id="CHEBI:197308"/>
        <dbReference type="ChEBI" id="CHEBI:197310"/>
    </reaction>
</comment>
<dbReference type="CDD" id="cd00610">
    <property type="entry name" value="OAT_like"/>
    <property type="match status" value="1"/>
</dbReference>
<comment type="catalytic activity">
    <reaction evidence="27">
        <text>2-oxopentanoate + N(omega),N(omega)-dimethyl-L-arginine = 5-(3,3-dimethylguanidino)-2-oxopentanoate + L-2-aminopentanoate</text>
        <dbReference type="Rhea" id="RHEA:77359"/>
        <dbReference type="ChEBI" id="CHEBI:28644"/>
        <dbReference type="ChEBI" id="CHEBI:58326"/>
        <dbReference type="ChEBI" id="CHEBI:58441"/>
        <dbReference type="ChEBI" id="CHEBI:197301"/>
    </reaction>
</comment>
<evidence type="ECO:0000256" key="38">
    <source>
        <dbReference type="ARBA" id="ARBA00058068"/>
    </source>
</evidence>
<evidence type="ECO:0000256" key="18">
    <source>
        <dbReference type="ARBA" id="ARBA00043669"/>
    </source>
</evidence>
<evidence type="ECO:0000256" key="13">
    <source>
        <dbReference type="ARBA" id="ARBA00039862"/>
    </source>
</evidence>
<comment type="similarity">
    <text evidence="3 39">Belongs to the class-III pyridoxal-phosphate-dependent aminotransferase family.</text>
</comment>
<evidence type="ECO:0000256" key="16">
    <source>
        <dbReference type="ARBA" id="ARBA00042611"/>
    </source>
</evidence>
<dbReference type="GO" id="GO:0009436">
    <property type="term" value="P:glyoxylate catabolic process"/>
    <property type="evidence" value="ECO:0007669"/>
    <property type="project" value="TreeGrafter"/>
</dbReference>
<dbReference type="EC" id="2.6.1.18" evidence="28"/>
<dbReference type="PANTHER" id="PTHR45688">
    <property type="match status" value="1"/>
</dbReference>
<comment type="catalytic activity">
    <reaction evidence="35">
        <text>N(omega)-methyl-L-arginine + glyoxylate = 5-(3-methylguanidino)-2-oxopentanoate + glycine</text>
        <dbReference type="Rhea" id="RHEA:77323"/>
        <dbReference type="ChEBI" id="CHEBI:36655"/>
        <dbReference type="ChEBI" id="CHEBI:57305"/>
        <dbReference type="ChEBI" id="CHEBI:114953"/>
        <dbReference type="ChEBI" id="CHEBI:197314"/>
    </reaction>
</comment>
<keyword evidence="10" id="KW-0496">Mitochondrion</keyword>
<dbReference type="InterPro" id="IPR015424">
    <property type="entry name" value="PyrdxlP-dep_Trfase"/>
</dbReference>
<comment type="catalytic activity">
    <reaction evidence="24">
        <text>L-ornithine + pyruvate = 5-amino-2-oxopentanoate + L-alanine</text>
        <dbReference type="Rhea" id="RHEA:77327"/>
        <dbReference type="ChEBI" id="CHEBI:15361"/>
        <dbReference type="ChEBI" id="CHEBI:46911"/>
        <dbReference type="ChEBI" id="CHEBI:57972"/>
        <dbReference type="ChEBI" id="CHEBI:58802"/>
    </reaction>
</comment>
<dbReference type="GO" id="GO:0047305">
    <property type="term" value="F:(R)-3-amino-2-methylpropionate-pyruvate transaminase activity"/>
    <property type="evidence" value="ECO:0007669"/>
    <property type="project" value="UniProtKB-EC"/>
</dbReference>
<evidence type="ECO:0000313" key="41">
    <source>
        <dbReference type="Proteomes" id="UP000675881"/>
    </source>
</evidence>
<comment type="catalytic activity">
    <reaction evidence="22">
        <text>2-oxobutanoate + L-alanine = (2S)-2-aminobutanoate + pyruvate</text>
        <dbReference type="Rhea" id="RHEA:77355"/>
        <dbReference type="ChEBI" id="CHEBI:15361"/>
        <dbReference type="ChEBI" id="CHEBI:16763"/>
        <dbReference type="ChEBI" id="CHEBI:57972"/>
        <dbReference type="ChEBI" id="CHEBI:74359"/>
        <dbReference type="EC" id="2.6.1.44"/>
    </reaction>
</comment>
<dbReference type="PANTHER" id="PTHR45688:SF3">
    <property type="entry name" value="ALANINE--GLYOXYLATE AMINOTRANSFERASE 2, MITOCHONDRIAL"/>
    <property type="match status" value="1"/>
</dbReference>
<evidence type="ECO:0000256" key="17">
    <source>
        <dbReference type="ARBA" id="ARBA00042669"/>
    </source>
</evidence>
<comment type="catalytic activity">
    <reaction evidence="23">
        <text>N(omega)-methyl-L-arginine + pyruvate = 5-(3-methylguanidino)-2-oxopentanoate + L-alanine</text>
        <dbReference type="Rhea" id="RHEA:77319"/>
        <dbReference type="ChEBI" id="CHEBI:15361"/>
        <dbReference type="ChEBI" id="CHEBI:57972"/>
        <dbReference type="ChEBI" id="CHEBI:114953"/>
        <dbReference type="ChEBI" id="CHEBI:197314"/>
    </reaction>
</comment>
<comment type="subunit">
    <text evidence="4">Homotetramer.</text>
</comment>
<evidence type="ECO:0000313" key="40">
    <source>
        <dbReference type="EMBL" id="CAF2975238.1"/>
    </source>
</evidence>
<organism evidence="40 41">
    <name type="scientific">Lepeophtheirus salmonis</name>
    <name type="common">Salmon louse</name>
    <name type="synonym">Caligus salmonis</name>
    <dbReference type="NCBI Taxonomy" id="72036"/>
    <lineage>
        <taxon>Eukaryota</taxon>
        <taxon>Metazoa</taxon>
        <taxon>Ecdysozoa</taxon>
        <taxon>Arthropoda</taxon>
        <taxon>Crustacea</taxon>
        <taxon>Multicrustacea</taxon>
        <taxon>Hexanauplia</taxon>
        <taxon>Copepoda</taxon>
        <taxon>Siphonostomatoida</taxon>
        <taxon>Caligidae</taxon>
        <taxon>Lepeophtheirus</taxon>
    </lineage>
</organism>
<comment type="catalytic activity">
    <reaction evidence="19">
        <text>(2S)-2-aminobutanoate + glyoxylate = 2-oxobutanoate + glycine</text>
        <dbReference type="Rhea" id="RHEA:77339"/>
        <dbReference type="ChEBI" id="CHEBI:16763"/>
        <dbReference type="ChEBI" id="CHEBI:36655"/>
        <dbReference type="ChEBI" id="CHEBI:57305"/>
        <dbReference type="ChEBI" id="CHEBI:74359"/>
    </reaction>
</comment>
<comment type="cofactor">
    <cofactor evidence="1">
        <name>pyridoxal 5'-phosphate</name>
        <dbReference type="ChEBI" id="CHEBI:597326"/>
    </cofactor>
</comment>
<evidence type="ECO:0000256" key="30">
    <source>
        <dbReference type="ARBA" id="ARBA00044258"/>
    </source>
</evidence>
<evidence type="ECO:0000256" key="31">
    <source>
        <dbReference type="ARBA" id="ARBA00047892"/>
    </source>
</evidence>
<keyword evidence="8 39" id="KW-0663">Pyridoxal phosphate</keyword>
<dbReference type="FunFam" id="3.40.640.10:FF:000004">
    <property type="entry name" value="Acetylornithine aminotransferase"/>
    <property type="match status" value="1"/>
</dbReference>
<dbReference type="Gene3D" id="3.40.640.10">
    <property type="entry name" value="Type I PLP-dependent aspartate aminotransferase-like (Major domain)"/>
    <property type="match status" value="1"/>
</dbReference>
<evidence type="ECO:0000256" key="8">
    <source>
        <dbReference type="ARBA" id="ARBA00022898"/>
    </source>
</evidence>
<accession>A0A7R8D2J9</accession>
<dbReference type="InterPro" id="IPR049704">
    <property type="entry name" value="Aminotrans_3_PPA_site"/>
</dbReference>
<evidence type="ECO:0000256" key="11">
    <source>
        <dbReference type="ARBA" id="ARBA00033660"/>
    </source>
</evidence>
<dbReference type="EC" id="2.6.1.44" evidence="5"/>
<evidence type="ECO:0000256" key="32">
    <source>
        <dbReference type="ARBA" id="ARBA00048264"/>
    </source>
</evidence>
<dbReference type="Proteomes" id="UP000675881">
    <property type="component" value="Chromosome 6"/>
</dbReference>
<dbReference type="GO" id="GO:0016223">
    <property type="term" value="F:beta-alanine:pyruvate transaminase activity"/>
    <property type="evidence" value="ECO:0007669"/>
    <property type="project" value="UniProtKB-EC"/>
</dbReference>
<dbReference type="InterPro" id="IPR005814">
    <property type="entry name" value="Aminotrans_3"/>
</dbReference>
<evidence type="ECO:0000256" key="39">
    <source>
        <dbReference type="RuleBase" id="RU003560"/>
    </source>
</evidence>
<dbReference type="OrthoDB" id="10261433at2759"/>
<dbReference type="EMBL" id="HG994585">
    <property type="protein sequence ID" value="CAF2975238.1"/>
    <property type="molecule type" value="Genomic_DNA"/>
</dbReference>
<keyword evidence="7 40" id="KW-0808">Transferase</keyword>
<sequence>MKLTNSLLGKLPAYAVTPKPHSGPSFESVHATRKTKLNPALTTNFSSPLYITQGSMQWLWDSEGKRYLDLFGGIVTVSVGHCHPKVNKALEEQLSTLWHTTNIYYHPKIHEYVERLTSTLPEHLCCAYFVNSGSEANDLAMYMARLHTKNYDIISYRNAYHGMSPYTMGLTAHSPWKFPLYTGSEILLLRHSEIVPVIRKDLGGKVAALFAESIQGVGGAVQFPKGYLKKAVEKIRLWGGLYVADEVQTGFGRTGTHFWGFEGHGVSPDIVTMAKGIGNGFPMAAIVTTKEVAASMSQATHFNTFGGNPMASTVGMAVLDAIEEDGCQENSHKTGSYFIKELEKLREEFEIVGDVRGKGLMIGMEMVEDKKSKTPLNPNKIMQLWDGFKDGSVIVGRGGLAGNVFRFKPPMCINKEDVDFAIHVMRDVLSKTQ</sequence>
<evidence type="ECO:0000256" key="3">
    <source>
        <dbReference type="ARBA" id="ARBA00008954"/>
    </source>
</evidence>
<evidence type="ECO:0000256" key="9">
    <source>
        <dbReference type="ARBA" id="ARBA00022946"/>
    </source>
</evidence>
<evidence type="ECO:0000256" key="15">
    <source>
        <dbReference type="ARBA" id="ARBA00041845"/>
    </source>
</evidence>
<evidence type="ECO:0000256" key="4">
    <source>
        <dbReference type="ARBA" id="ARBA00011881"/>
    </source>
</evidence>
<name>A0A7R8D2J9_LEPSM</name>
<protein>
    <recommendedName>
        <fullName evidence="13">Alanine--glyoxylate aminotransferase 2, mitochondrial</fullName>
        <ecNumber evidence="28">2.6.1.18</ecNumber>
        <ecNumber evidence="12">2.6.1.40</ecNumber>
        <ecNumber evidence="5">2.6.1.44</ecNumber>
    </recommendedName>
    <alternativeName>
        <fullName evidence="14">(R)-3-amino-2-methylpropionate--pyruvate transaminase</fullName>
    </alternativeName>
    <alternativeName>
        <fullName evidence="16">Beta-ALAAT II</fullName>
    </alternativeName>
    <alternativeName>
        <fullName evidence="17">Beta-alanine-pyruvate aminotransferase</fullName>
    </alternativeName>
    <alternativeName>
        <fullName evidence="30">D-3-aminoisobutyrate-pyruvate aminotransferase</fullName>
    </alternativeName>
    <alternativeName>
        <fullName evidence="15">D-AIBAT</fullName>
    </alternativeName>
    <alternativeName>
        <fullName evidence="29">D-beta-aminoisobutyrate-pyruvate aminotransferase</fullName>
    </alternativeName>
</protein>
<dbReference type="Pfam" id="PF00202">
    <property type="entry name" value="Aminotran_3"/>
    <property type="match status" value="1"/>
</dbReference>
<evidence type="ECO:0000256" key="27">
    <source>
        <dbReference type="ARBA" id="ARBA00043826"/>
    </source>
</evidence>